<dbReference type="SUPFAM" id="SSF54637">
    <property type="entry name" value="Thioesterase/thiol ester dehydrase-isomerase"/>
    <property type="match status" value="1"/>
</dbReference>
<dbReference type="InterPro" id="IPR052723">
    <property type="entry name" value="Acyl-CoA_thioesterase_PaaI"/>
</dbReference>
<evidence type="ECO:0000259" key="2">
    <source>
        <dbReference type="Pfam" id="PF03061"/>
    </source>
</evidence>
<dbReference type="InterPro" id="IPR029069">
    <property type="entry name" value="HotDog_dom_sf"/>
</dbReference>
<dbReference type="InterPro" id="IPR006683">
    <property type="entry name" value="Thioestr_dom"/>
</dbReference>
<dbReference type="CDD" id="cd03443">
    <property type="entry name" value="PaaI_thioesterase"/>
    <property type="match status" value="1"/>
</dbReference>
<dbReference type="InterPro" id="IPR003736">
    <property type="entry name" value="PAAI_dom"/>
</dbReference>
<accession>A0A943URK0</accession>
<evidence type="ECO:0000256" key="1">
    <source>
        <dbReference type="ARBA" id="ARBA00022801"/>
    </source>
</evidence>
<name>A0A943URK0_9ACTN</name>
<keyword evidence="1" id="KW-0378">Hydrolase</keyword>
<evidence type="ECO:0000313" key="3">
    <source>
        <dbReference type="EMBL" id="MBS6939884.1"/>
    </source>
</evidence>
<evidence type="ECO:0000313" key="4">
    <source>
        <dbReference type="Proteomes" id="UP000727506"/>
    </source>
</evidence>
<dbReference type="Pfam" id="PF03061">
    <property type="entry name" value="4HBT"/>
    <property type="match status" value="1"/>
</dbReference>
<dbReference type="Proteomes" id="UP000727506">
    <property type="component" value="Unassembled WGS sequence"/>
</dbReference>
<gene>
    <name evidence="3" type="ORF">KH142_00055</name>
</gene>
<dbReference type="PANTHER" id="PTHR42856:SF1">
    <property type="entry name" value="ACYL-COENZYME A THIOESTERASE PAAI"/>
    <property type="match status" value="1"/>
</dbReference>
<comment type="caution">
    <text evidence="3">The sequence shown here is derived from an EMBL/GenBank/DDBJ whole genome shotgun (WGS) entry which is preliminary data.</text>
</comment>
<sequence length="142" mass="14761">MGVEAKPLVAADATLEEVRAFFARDRYATVACGAAIEQARPGYARVSLAIGENHLNGMGSLMGGVSFTMADFAFAVAANVGGAPTVSTNCSIDFLGAPKTDALEAECRVEKDGRSLCFARVDVRDSAGNPVARVNVTGFRKG</sequence>
<proteinExistence type="predicted"/>
<dbReference type="AlphaFoldDB" id="A0A943URK0"/>
<feature type="domain" description="Thioesterase" evidence="2">
    <location>
        <begin position="58"/>
        <end position="129"/>
    </location>
</feature>
<protein>
    <submittedName>
        <fullName evidence="3">PaaI family thioesterase</fullName>
    </submittedName>
</protein>
<dbReference type="Gene3D" id="3.10.129.10">
    <property type="entry name" value="Hotdog Thioesterase"/>
    <property type="match status" value="1"/>
</dbReference>
<dbReference type="NCBIfam" id="TIGR00369">
    <property type="entry name" value="unchar_dom_1"/>
    <property type="match status" value="1"/>
</dbReference>
<dbReference type="EMBL" id="JAGZSV010000001">
    <property type="protein sequence ID" value="MBS6939884.1"/>
    <property type="molecule type" value="Genomic_DNA"/>
</dbReference>
<organism evidence="3 4">
    <name type="scientific">Slackia piriformis</name>
    <dbReference type="NCBI Taxonomy" id="626934"/>
    <lineage>
        <taxon>Bacteria</taxon>
        <taxon>Bacillati</taxon>
        <taxon>Actinomycetota</taxon>
        <taxon>Coriobacteriia</taxon>
        <taxon>Eggerthellales</taxon>
        <taxon>Eggerthellaceae</taxon>
        <taxon>Slackia</taxon>
    </lineage>
</organism>
<dbReference type="PANTHER" id="PTHR42856">
    <property type="entry name" value="ACYL-COENZYME A THIOESTERASE PAAI"/>
    <property type="match status" value="1"/>
</dbReference>
<dbReference type="GO" id="GO:0016289">
    <property type="term" value="F:acyl-CoA hydrolase activity"/>
    <property type="evidence" value="ECO:0007669"/>
    <property type="project" value="UniProtKB-ARBA"/>
</dbReference>
<reference evidence="3" key="1">
    <citation type="submission" date="2021-02" db="EMBL/GenBank/DDBJ databases">
        <title>Infant gut strain persistence is associated with maternal origin, phylogeny, and functional potential including surface adhesion and iron acquisition.</title>
        <authorList>
            <person name="Lou Y.C."/>
        </authorList>
    </citation>
    <scope>NUCLEOTIDE SEQUENCE</scope>
    <source>
        <strain evidence="3">L2_039_000G1_dasL2_039_000G1_concoct_11</strain>
    </source>
</reference>